<comment type="caution">
    <text evidence="2">The sequence shown here is derived from an EMBL/GenBank/DDBJ whole genome shotgun (WGS) entry which is preliminary data.</text>
</comment>
<name>A0A918K482_9GAMM</name>
<dbReference type="GO" id="GO:0015562">
    <property type="term" value="F:efflux transmembrane transporter activity"/>
    <property type="evidence" value="ECO:0007669"/>
    <property type="project" value="TreeGrafter"/>
</dbReference>
<reference evidence="2" key="1">
    <citation type="journal article" date="2014" name="Int. J. Syst. Evol. Microbiol.">
        <title>Complete genome sequence of Corynebacterium casei LMG S-19264T (=DSM 44701T), isolated from a smear-ripened cheese.</title>
        <authorList>
            <consortium name="US DOE Joint Genome Institute (JGI-PGF)"/>
            <person name="Walter F."/>
            <person name="Albersmeier A."/>
            <person name="Kalinowski J."/>
            <person name="Ruckert C."/>
        </authorList>
    </citation>
    <scope>NUCLEOTIDE SEQUENCE</scope>
    <source>
        <strain evidence="2">KCTC 22169</strain>
    </source>
</reference>
<proteinExistence type="predicted"/>
<dbReference type="PANTHER" id="PTHR30469:SF15">
    <property type="entry name" value="HLYD FAMILY OF SECRETION PROTEINS"/>
    <property type="match status" value="1"/>
</dbReference>
<gene>
    <name evidence="2" type="primary">nolF</name>
    <name evidence="2" type="ORF">GCM10007392_13480</name>
</gene>
<dbReference type="Gene3D" id="2.40.50.100">
    <property type="match status" value="2"/>
</dbReference>
<organism evidence="2 3">
    <name type="scientific">Saccharospirillum salsuginis</name>
    <dbReference type="NCBI Taxonomy" id="418750"/>
    <lineage>
        <taxon>Bacteria</taxon>
        <taxon>Pseudomonadati</taxon>
        <taxon>Pseudomonadota</taxon>
        <taxon>Gammaproteobacteria</taxon>
        <taxon>Oceanospirillales</taxon>
        <taxon>Saccharospirillaceae</taxon>
        <taxon>Saccharospirillum</taxon>
    </lineage>
</organism>
<evidence type="ECO:0000256" key="1">
    <source>
        <dbReference type="SAM" id="Coils"/>
    </source>
</evidence>
<feature type="coiled-coil region" evidence="1">
    <location>
        <begin position="115"/>
        <end position="236"/>
    </location>
</feature>
<sequence>MSNSRMDTMTRIVRWSLPVLVLSAGIGGAFLMVSNPASSLADPDAPTPDPLADAATVTTVSPLAGPHAPQLQLYARYQSRRSIEITSPITTEVDSVPVRVGDRVEAGQVLVRLDGMELQRQVNQLEARRQDLLARQALEAKQHEADQQAVAVERNLLDIARRSVERLRNLAQRNLSSASDLEAAERTYQNQLLALQQRELAIARYENVQQQLQAQLAELDSQLDQARATLDDATVTAPFAGRVSDVQAETGGRVSTGAPLLRLIDDRETELLAWAAAPALDRVADLTRLDGYLDGPDGSVPVTLNGYDPAADGGSLQLYFKPADTGSGLVLNRYYRLWLDLPRVSAWAVPDASVYSNAFVYRLDDNRLRRIPVQVMGERYQDGRLWRLVQGDLSADDALLATRLKDAAQGLAVKVAQP</sequence>
<dbReference type="EMBL" id="BMXR01000003">
    <property type="protein sequence ID" value="GGX47913.1"/>
    <property type="molecule type" value="Genomic_DNA"/>
</dbReference>
<keyword evidence="1" id="KW-0175">Coiled coil</keyword>
<accession>A0A918K482</accession>
<evidence type="ECO:0000313" key="2">
    <source>
        <dbReference type="EMBL" id="GGX47913.1"/>
    </source>
</evidence>
<dbReference type="GO" id="GO:1990281">
    <property type="term" value="C:efflux pump complex"/>
    <property type="evidence" value="ECO:0007669"/>
    <property type="project" value="TreeGrafter"/>
</dbReference>
<dbReference type="SUPFAM" id="SSF111369">
    <property type="entry name" value="HlyD-like secretion proteins"/>
    <property type="match status" value="1"/>
</dbReference>
<keyword evidence="3" id="KW-1185">Reference proteome</keyword>
<evidence type="ECO:0000313" key="3">
    <source>
        <dbReference type="Proteomes" id="UP000626148"/>
    </source>
</evidence>
<reference evidence="2" key="2">
    <citation type="submission" date="2020-09" db="EMBL/GenBank/DDBJ databases">
        <authorList>
            <person name="Sun Q."/>
            <person name="Kim S."/>
        </authorList>
    </citation>
    <scope>NUCLEOTIDE SEQUENCE</scope>
    <source>
        <strain evidence="2">KCTC 22169</strain>
    </source>
</reference>
<dbReference type="PANTHER" id="PTHR30469">
    <property type="entry name" value="MULTIDRUG RESISTANCE PROTEIN MDTA"/>
    <property type="match status" value="1"/>
</dbReference>
<dbReference type="AlphaFoldDB" id="A0A918K482"/>
<protein>
    <submittedName>
        <fullName evidence="2">RND transporter</fullName>
    </submittedName>
</protein>
<dbReference type="Proteomes" id="UP000626148">
    <property type="component" value="Unassembled WGS sequence"/>
</dbReference>